<dbReference type="PROSITE" id="PS50071">
    <property type="entry name" value="HOMEOBOX_2"/>
    <property type="match status" value="1"/>
</dbReference>
<dbReference type="GO" id="GO:0000978">
    <property type="term" value="F:RNA polymerase II cis-regulatory region sequence-specific DNA binding"/>
    <property type="evidence" value="ECO:0007669"/>
    <property type="project" value="TreeGrafter"/>
</dbReference>
<evidence type="ECO:0000313" key="10">
    <source>
        <dbReference type="Proteomes" id="UP000503462"/>
    </source>
</evidence>
<dbReference type="SMART" id="SM00389">
    <property type="entry name" value="HOX"/>
    <property type="match status" value="1"/>
</dbReference>
<dbReference type="CDD" id="cd00086">
    <property type="entry name" value="homeodomain"/>
    <property type="match status" value="1"/>
</dbReference>
<keyword evidence="2 5" id="KW-0238">DNA-binding</keyword>
<dbReference type="InterPro" id="IPR009057">
    <property type="entry name" value="Homeodomain-like_sf"/>
</dbReference>
<sequence length="698" mass="76775">MPMHSPNQAQQDASNKMPPPPMIMNAAAAGRRPPRKSTLTQQQKNQKRQRATQDQLLTLEVEFNKNPTPTAPVRDRIAHEINMTERSVQIWFQNRRAKIKNIAKRSIESGEDCDSIPESMRNYLAMQAYGPNKGLPAGLFARGGSNLFAYGNCPVGLNADASAGKTVIQHFHCRSLAIGTWRRVGQNSMDLVIFYSAERACITYYIHNDQSGYKIEYPFAWIKNITLEQGDIVSPAEGASQGGGLVVELNRAPKFYMDSSNSEGFYECGDFTEDRQASKVMIHHLGGPSKVLSGQLAKLISLEAYQNRMHQFDPSSFAVSAPVSPIGHRPASQPNHMVHPHHQMSLFPQPDPGMGLMGPPGPRGHKRQRSRSVPVAVDFSMIRQPMPSFLIQHDGTPAPHVHNPHIFAPQPQHQHPHPHAFGHDQVGQNLSIDTSPAAFGMDFRPFAGPMSATTLNSPSDFGTPSFFAGTNGEPVQAPQFTTPFNNGFLAVDPGAMLGTSNTPLSVTSHGDPVIADHSPPLSGIGRSQSADVFGTPTENSHFGDDSTFLSESFNKQINLPFRSPMHDDTFHSPLADGSFNFEVPPPSSDGQMTFQSPPEQAHDGSMNFQSPSQPHSSMHQDSGVSFSTPSQMPHEHADNSLLYHDSKVFQSPSQLQHMQDDHHPYMQSPMYHQAPSGHDFEMPSFIDPNSLGQHQQHN</sequence>
<organism evidence="9 10">
    <name type="scientific">Peltaster fructicola</name>
    <dbReference type="NCBI Taxonomy" id="286661"/>
    <lineage>
        <taxon>Eukaryota</taxon>
        <taxon>Fungi</taxon>
        <taxon>Dikarya</taxon>
        <taxon>Ascomycota</taxon>
        <taxon>Pezizomycotina</taxon>
        <taxon>Dothideomycetes</taxon>
        <taxon>Dothideomycetes incertae sedis</taxon>
        <taxon>Peltaster</taxon>
    </lineage>
</organism>
<gene>
    <name evidence="9" type="ORF">AMS68_000751</name>
</gene>
<evidence type="ECO:0000256" key="4">
    <source>
        <dbReference type="ARBA" id="ARBA00023242"/>
    </source>
</evidence>
<keyword evidence="10" id="KW-1185">Reference proteome</keyword>
<feature type="domain" description="Homeobox" evidence="8">
    <location>
        <begin position="42"/>
        <end position="102"/>
    </location>
</feature>
<dbReference type="SUPFAM" id="SSF46689">
    <property type="entry name" value="Homeodomain-like"/>
    <property type="match status" value="1"/>
</dbReference>
<accession>A0A6H0XKH7</accession>
<feature type="region of interest" description="Disordered" evidence="7">
    <location>
        <begin position="1"/>
        <end position="52"/>
    </location>
</feature>
<dbReference type="OrthoDB" id="6159439at2759"/>
<dbReference type="PANTHER" id="PTHR24324:SF5">
    <property type="entry name" value="HEMATOPOIETICALLY-EXPRESSED HOMEOBOX PROTEIN HHEX"/>
    <property type="match status" value="1"/>
</dbReference>
<name>A0A6H0XKH7_9PEZI</name>
<dbReference type="InterPro" id="IPR001356">
    <property type="entry name" value="HD"/>
</dbReference>
<dbReference type="Proteomes" id="UP000503462">
    <property type="component" value="Chromosome 1"/>
</dbReference>
<dbReference type="Pfam" id="PF00046">
    <property type="entry name" value="Homeodomain"/>
    <property type="match status" value="1"/>
</dbReference>
<protein>
    <recommendedName>
        <fullName evidence="8">Homeobox domain-containing protein</fullName>
    </recommendedName>
</protein>
<evidence type="ECO:0000256" key="2">
    <source>
        <dbReference type="ARBA" id="ARBA00023125"/>
    </source>
</evidence>
<feature type="compositionally biased region" description="Polar residues" evidence="7">
    <location>
        <begin position="1"/>
        <end position="14"/>
    </location>
</feature>
<feature type="region of interest" description="Disordered" evidence="7">
    <location>
        <begin position="579"/>
        <end position="636"/>
    </location>
</feature>
<evidence type="ECO:0000313" key="9">
    <source>
        <dbReference type="EMBL" id="QIW95233.1"/>
    </source>
</evidence>
<dbReference type="PROSITE" id="PS00027">
    <property type="entry name" value="HOMEOBOX_1"/>
    <property type="match status" value="1"/>
</dbReference>
<dbReference type="GO" id="GO:0030154">
    <property type="term" value="P:cell differentiation"/>
    <property type="evidence" value="ECO:0007669"/>
    <property type="project" value="TreeGrafter"/>
</dbReference>
<keyword evidence="3 5" id="KW-0371">Homeobox</keyword>
<dbReference type="GO" id="GO:0005634">
    <property type="term" value="C:nucleus"/>
    <property type="evidence" value="ECO:0007669"/>
    <property type="project" value="UniProtKB-SubCell"/>
</dbReference>
<dbReference type="Gene3D" id="1.10.10.60">
    <property type="entry name" value="Homeodomain-like"/>
    <property type="match status" value="1"/>
</dbReference>
<evidence type="ECO:0000256" key="6">
    <source>
        <dbReference type="RuleBase" id="RU000682"/>
    </source>
</evidence>
<feature type="region of interest" description="Disordered" evidence="7">
    <location>
        <begin position="671"/>
        <end position="698"/>
    </location>
</feature>
<dbReference type="PANTHER" id="PTHR24324">
    <property type="entry name" value="HOMEOBOX PROTEIN HHEX"/>
    <property type="match status" value="1"/>
</dbReference>
<evidence type="ECO:0000256" key="7">
    <source>
        <dbReference type="SAM" id="MobiDB-lite"/>
    </source>
</evidence>
<feature type="DNA-binding region" description="Homeobox" evidence="5">
    <location>
        <begin position="44"/>
        <end position="103"/>
    </location>
</feature>
<dbReference type="Pfam" id="PF24818">
    <property type="entry name" value="PH_TRF2_HOY1"/>
    <property type="match status" value="1"/>
</dbReference>
<comment type="subcellular location">
    <subcellularLocation>
        <location evidence="1 5 6">Nucleus</location>
    </subcellularLocation>
</comment>
<dbReference type="EMBL" id="CP051139">
    <property type="protein sequence ID" value="QIW95233.1"/>
    <property type="molecule type" value="Genomic_DNA"/>
</dbReference>
<dbReference type="InterPro" id="IPR057939">
    <property type="entry name" value="TRF2_HOY1_PH"/>
</dbReference>
<evidence type="ECO:0000256" key="3">
    <source>
        <dbReference type="ARBA" id="ARBA00023155"/>
    </source>
</evidence>
<dbReference type="AlphaFoldDB" id="A0A6H0XKH7"/>
<feature type="compositionally biased region" description="Low complexity" evidence="7">
    <location>
        <begin position="609"/>
        <end position="622"/>
    </location>
</feature>
<dbReference type="InterPro" id="IPR051000">
    <property type="entry name" value="Homeobox_DNA-bind_prot"/>
</dbReference>
<evidence type="ECO:0000256" key="1">
    <source>
        <dbReference type="ARBA" id="ARBA00004123"/>
    </source>
</evidence>
<evidence type="ECO:0000256" key="5">
    <source>
        <dbReference type="PROSITE-ProRule" id="PRU00108"/>
    </source>
</evidence>
<reference evidence="9 10" key="1">
    <citation type="journal article" date="2016" name="Sci. Rep.">
        <title>Peltaster fructicola genome reveals evolution from an invasive phytopathogen to an ectophytic parasite.</title>
        <authorList>
            <person name="Xu C."/>
            <person name="Chen H."/>
            <person name="Gleason M.L."/>
            <person name="Xu J.R."/>
            <person name="Liu H."/>
            <person name="Zhang R."/>
            <person name="Sun G."/>
        </authorList>
    </citation>
    <scope>NUCLEOTIDE SEQUENCE [LARGE SCALE GENOMIC DNA]</scope>
    <source>
        <strain evidence="9 10">LNHT1506</strain>
    </source>
</reference>
<feature type="compositionally biased region" description="Polar residues" evidence="7">
    <location>
        <begin position="588"/>
        <end position="598"/>
    </location>
</feature>
<keyword evidence="4 5" id="KW-0539">Nucleus</keyword>
<proteinExistence type="predicted"/>
<evidence type="ECO:0000259" key="8">
    <source>
        <dbReference type="PROSITE" id="PS50071"/>
    </source>
</evidence>
<dbReference type="InterPro" id="IPR017970">
    <property type="entry name" value="Homeobox_CS"/>
</dbReference>
<dbReference type="GO" id="GO:0000981">
    <property type="term" value="F:DNA-binding transcription factor activity, RNA polymerase II-specific"/>
    <property type="evidence" value="ECO:0007669"/>
    <property type="project" value="InterPro"/>
</dbReference>